<keyword evidence="2" id="KW-0547">Nucleotide-binding</keyword>
<organism evidence="4 5">
    <name type="scientific">Magallana gigas</name>
    <name type="common">Pacific oyster</name>
    <name type="synonym">Crassostrea gigas</name>
    <dbReference type="NCBI Taxonomy" id="29159"/>
    <lineage>
        <taxon>Eukaryota</taxon>
        <taxon>Metazoa</taxon>
        <taxon>Spiralia</taxon>
        <taxon>Lophotrochozoa</taxon>
        <taxon>Mollusca</taxon>
        <taxon>Bivalvia</taxon>
        <taxon>Autobranchia</taxon>
        <taxon>Pteriomorphia</taxon>
        <taxon>Ostreida</taxon>
        <taxon>Ostreoidea</taxon>
        <taxon>Ostreidae</taxon>
        <taxon>Magallana</taxon>
    </lineage>
</organism>
<dbReference type="PANTHER" id="PTHR14187">
    <property type="entry name" value="ALPHA KINASE/ELONGATION FACTOR 2 KINASE"/>
    <property type="match status" value="1"/>
</dbReference>
<keyword evidence="3" id="KW-0067">ATP-binding</keyword>
<dbReference type="OrthoDB" id="2963168at2759"/>
<reference evidence="4" key="1">
    <citation type="submission" date="2022-08" db="UniProtKB">
        <authorList>
            <consortium name="EnsemblMetazoa"/>
        </authorList>
    </citation>
    <scope>IDENTIFICATION</scope>
    <source>
        <strain evidence="4">05x7-T-G4-1.051#20</strain>
    </source>
</reference>
<sequence length="595" mass="67308">MAASSDERFKMLVAALDFGTTYSGYAFSFKGDYANDPSKINANTMWTTGSKSLFSQKTPTCLLLRPDKTFHSFGFEAEEHYSSLVDMDEHHSWYYFRRFKMLLHNNMDLTRDTKVRDESREKGKELPALDVFAHSIRYLKNHLLKHLKKKSVANLIGGEEDDEYIHWVLTIPAIWNDRAKQFMREAAKEAGIKSTNLSLALEPEAAALFCKILPLEKQTTESGTNLSMLKPGTRYMVLDLGGGTVDVTVQEVLPDHTLKELHKASGGAWGGTKIDEAFRQLIISIVGAPVFQEFQEKYPKDYLEMLQSFETKKRAVNTSSKDTFRIPVSLVELFEDEFGEKLDLIPSKTRHRGKLELNGDKLILSGEMISEMFKHSRESIVEHVESLFAHPFCKDVDKILMVGGFSECVIIQEAIKKRFPNKRVVIPPDAGLAIVKGAVLFGHNPKMIISRNTKWTYGVQTNRNFKPGDPPDKMFKVGNVEKCKEIFSVHIGVNKTVEVGTPLPPKRYRALHRDDETIDIPIYISSEEQPEFTTDSSCSYLGKLTIELQKSNSDREIEVGMTFGGTELVVEAKGTKNKEVCVAKFDFLESKDKQS</sequence>
<dbReference type="EnsemblMetazoa" id="G25000.2">
    <property type="protein sequence ID" value="G25000.2:cds"/>
    <property type="gene ID" value="G25000"/>
</dbReference>
<proteinExistence type="inferred from homology"/>
<evidence type="ECO:0000313" key="4">
    <source>
        <dbReference type="EnsemblMetazoa" id="G25000.2:cds"/>
    </source>
</evidence>
<dbReference type="GO" id="GO:0005524">
    <property type="term" value="F:ATP binding"/>
    <property type="evidence" value="ECO:0007669"/>
    <property type="project" value="UniProtKB-KW"/>
</dbReference>
<protein>
    <recommendedName>
        <fullName evidence="6">Heat shock 70 kDa protein 12B</fullName>
    </recommendedName>
</protein>
<evidence type="ECO:0000256" key="1">
    <source>
        <dbReference type="ARBA" id="ARBA00007381"/>
    </source>
</evidence>
<evidence type="ECO:0000313" key="5">
    <source>
        <dbReference type="Proteomes" id="UP000005408"/>
    </source>
</evidence>
<evidence type="ECO:0000256" key="3">
    <source>
        <dbReference type="ARBA" id="ARBA00022840"/>
    </source>
</evidence>
<dbReference type="InterPro" id="IPR043129">
    <property type="entry name" value="ATPase_NBD"/>
</dbReference>
<dbReference type="PANTHER" id="PTHR14187:SF5">
    <property type="entry name" value="HEAT SHOCK 70 KDA PROTEIN 12A"/>
    <property type="match status" value="1"/>
</dbReference>
<dbReference type="Pfam" id="PF00012">
    <property type="entry name" value="HSP70"/>
    <property type="match status" value="1"/>
</dbReference>
<dbReference type="Gene3D" id="3.30.420.40">
    <property type="match status" value="2"/>
</dbReference>
<dbReference type="SUPFAM" id="SSF53067">
    <property type="entry name" value="Actin-like ATPase domain"/>
    <property type="match status" value="2"/>
</dbReference>
<keyword evidence="5" id="KW-1185">Reference proteome</keyword>
<dbReference type="InterPro" id="IPR013126">
    <property type="entry name" value="Hsp_70_fam"/>
</dbReference>
<comment type="similarity">
    <text evidence="1">Belongs to the heat shock protein 70 family.</text>
</comment>
<evidence type="ECO:0000256" key="2">
    <source>
        <dbReference type="ARBA" id="ARBA00022741"/>
    </source>
</evidence>
<dbReference type="AlphaFoldDB" id="A0A8W8KU88"/>
<evidence type="ECO:0008006" key="6">
    <source>
        <dbReference type="Google" id="ProtNLM"/>
    </source>
</evidence>
<name>A0A8W8KU88_MAGGI</name>
<dbReference type="EnsemblMetazoa" id="G25000.1">
    <property type="protein sequence ID" value="G25000.1:cds"/>
    <property type="gene ID" value="G25000"/>
</dbReference>
<dbReference type="OMA" id="QSRFRYC"/>
<dbReference type="Proteomes" id="UP000005408">
    <property type="component" value="Unassembled WGS sequence"/>
</dbReference>
<dbReference type="GO" id="GO:0140662">
    <property type="term" value="F:ATP-dependent protein folding chaperone"/>
    <property type="evidence" value="ECO:0007669"/>
    <property type="project" value="InterPro"/>
</dbReference>
<accession>A0A8W8KU88</accession>
<dbReference type="CDD" id="cd10229">
    <property type="entry name" value="ASKHA_NBD_HSP70_HSPA12"/>
    <property type="match status" value="1"/>
</dbReference>